<dbReference type="SUPFAM" id="SSF47592">
    <property type="entry name" value="SWIB/MDM2 domain"/>
    <property type="match status" value="1"/>
</dbReference>
<evidence type="ECO:0000313" key="4">
    <source>
        <dbReference type="EMBL" id="QHS96625.1"/>
    </source>
</evidence>
<dbReference type="InterPro" id="IPR036885">
    <property type="entry name" value="SWIB_MDM2_dom_sf"/>
</dbReference>
<dbReference type="PROSITE" id="PS51925">
    <property type="entry name" value="SWIB_MDM2"/>
    <property type="match status" value="1"/>
</dbReference>
<protein>
    <recommendedName>
        <fullName evidence="3">DM2 domain-containing protein</fullName>
    </recommendedName>
</protein>
<dbReference type="Gene3D" id="1.10.245.10">
    <property type="entry name" value="SWIB/MDM2 domain"/>
    <property type="match status" value="1"/>
</dbReference>
<feature type="domain" description="DM2" evidence="3">
    <location>
        <begin position="114"/>
        <end position="196"/>
    </location>
</feature>
<evidence type="ECO:0000256" key="1">
    <source>
        <dbReference type="SAM" id="Coils"/>
    </source>
</evidence>
<accession>A0A6C0BW08</accession>
<proteinExistence type="predicted"/>
<feature type="compositionally biased region" description="Low complexity" evidence="2">
    <location>
        <begin position="34"/>
        <end position="52"/>
    </location>
</feature>
<sequence length="196" mass="22111">MSSNNVLDVSNKDNALNVDNTVLESDLAPDLAPDLTPGLDLAPDLAPDLAQDSGGDPDTDVLFNDIMLSMHKFKQDFSNLQTKIKNLEKACKKERKKYSKLAGKQNKGNKAPSGFAKPTNISDELCLFMNRECGTMIARTEVTQFIAKYIEENDLQNKTNRQQIIPNDALHHLWSTKEGDEITYFTIQRHMNRHFI</sequence>
<feature type="region of interest" description="Disordered" evidence="2">
    <location>
        <begin position="34"/>
        <end position="56"/>
    </location>
</feature>
<keyword evidence="1" id="KW-0175">Coiled coil</keyword>
<dbReference type="Pfam" id="PF02201">
    <property type="entry name" value="SWIB"/>
    <property type="match status" value="1"/>
</dbReference>
<dbReference type="CDD" id="cd10567">
    <property type="entry name" value="SWIB-MDM2_like"/>
    <property type="match status" value="1"/>
</dbReference>
<dbReference type="AlphaFoldDB" id="A0A6C0BW08"/>
<evidence type="ECO:0000259" key="3">
    <source>
        <dbReference type="PROSITE" id="PS51925"/>
    </source>
</evidence>
<dbReference type="EMBL" id="MN739271">
    <property type="protein sequence ID" value="QHS96625.1"/>
    <property type="molecule type" value="Genomic_DNA"/>
</dbReference>
<feature type="coiled-coil region" evidence="1">
    <location>
        <begin position="70"/>
        <end position="104"/>
    </location>
</feature>
<reference evidence="4" key="1">
    <citation type="journal article" date="2020" name="Nature">
        <title>Giant virus diversity and host interactions through global metagenomics.</title>
        <authorList>
            <person name="Schulz F."/>
            <person name="Roux S."/>
            <person name="Paez-Espino D."/>
            <person name="Jungbluth S."/>
            <person name="Walsh D.A."/>
            <person name="Denef V.J."/>
            <person name="McMahon K.D."/>
            <person name="Konstantinidis K.T."/>
            <person name="Eloe-Fadrosh E.A."/>
            <person name="Kyrpides N.C."/>
            <person name="Woyke T."/>
        </authorList>
    </citation>
    <scope>NUCLEOTIDE SEQUENCE</scope>
    <source>
        <strain evidence="4">GVMAG-M-3300020166-18</strain>
    </source>
</reference>
<evidence type="ECO:0000256" key="2">
    <source>
        <dbReference type="SAM" id="MobiDB-lite"/>
    </source>
</evidence>
<dbReference type="InterPro" id="IPR003121">
    <property type="entry name" value="SWIB_MDM2_domain"/>
</dbReference>
<organism evidence="4">
    <name type="scientific">viral metagenome</name>
    <dbReference type="NCBI Taxonomy" id="1070528"/>
    <lineage>
        <taxon>unclassified sequences</taxon>
        <taxon>metagenomes</taxon>
        <taxon>organismal metagenomes</taxon>
    </lineage>
</organism>
<name>A0A6C0BW08_9ZZZZ</name>